<dbReference type="RefSeq" id="WP_060300718.1">
    <property type="nucleotide sequence ID" value="NZ_LPJX01000071.1"/>
</dbReference>
<dbReference type="AlphaFoldDB" id="A0A132ER67"/>
<gene>
    <name evidence="3" type="ORF">WT57_31855</name>
</gene>
<protein>
    <recommendedName>
        <fullName evidence="2">DUF3592 domain-containing protein</fullName>
    </recommendedName>
</protein>
<evidence type="ECO:0000313" key="3">
    <source>
        <dbReference type="EMBL" id="KWF56749.1"/>
    </source>
</evidence>
<comment type="caution">
    <text evidence="3">The sequence shown here is derived from an EMBL/GenBank/DDBJ whole genome shotgun (WGS) entry which is preliminary data.</text>
</comment>
<feature type="transmembrane region" description="Helical" evidence="1">
    <location>
        <begin position="175"/>
        <end position="202"/>
    </location>
</feature>
<organism evidence="3 4">
    <name type="scientific">Burkholderia pseudomultivorans</name>
    <dbReference type="NCBI Taxonomy" id="1207504"/>
    <lineage>
        <taxon>Bacteria</taxon>
        <taxon>Pseudomonadati</taxon>
        <taxon>Pseudomonadota</taxon>
        <taxon>Betaproteobacteria</taxon>
        <taxon>Burkholderiales</taxon>
        <taxon>Burkholderiaceae</taxon>
        <taxon>Burkholderia</taxon>
        <taxon>Burkholderia cepacia complex</taxon>
    </lineage>
</organism>
<dbReference type="InterPro" id="IPR021994">
    <property type="entry name" value="DUF3592"/>
</dbReference>
<keyword evidence="1" id="KW-0472">Membrane</keyword>
<evidence type="ECO:0000256" key="1">
    <source>
        <dbReference type="SAM" id="Phobius"/>
    </source>
</evidence>
<evidence type="ECO:0000313" key="4">
    <source>
        <dbReference type="Proteomes" id="UP000061512"/>
    </source>
</evidence>
<name>A0A132ER67_9BURK</name>
<dbReference type="EMBL" id="LPJX01000071">
    <property type="protein sequence ID" value="KWF56749.1"/>
    <property type="molecule type" value="Genomic_DNA"/>
</dbReference>
<feature type="domain" description="DUF3592" evidence="2">
    <location>
        <begin position="214"/>
        <end position="285"/>
    </location>
</feature>
<keyword evidence="1" id="KW-1133">Transmembrane helix</keyword>
<proteinExistence type="predicted"/>
<dbReference type="Pfam" id="PF12158">
    <property type="entry name" value="DUF3592"/>
    <property type="match status" value="2"/>
</dbReference>
<reference evidence="3 4" key="1">
    <citation type="submission" date="2015-11" db="EMBL/GenBank/DDBJ databases">
        <title>Expanding the genomic diversity of Burkholderia species for the development of highly accurate diagnostics.</title>
        <authorList>
            <person name="Sahl J."/>
            <person name="Keim P."/>
            <person name="Wagner D."/>
        </authorList>
    </citation>
    <scope>NUCLEOTIDE SEQUENCE [LARGE SCALE GENOMIC DNA]</scope>
    <source>
        <strain evidence="3 4">MSMB574WGS</strain>
    </source>
</reference>
<dbReference type="Proteomes" id="UP000061512">
    <property type="component" value="Unassembled WGS sequence"/>
</dbReference>
<accession>A0A132ER67</accession>
<keyword evidence="1" id="KW-0812">Transmembrane</keyword>
<feature type="transmembrane region" description="Helical" evidence="1">
    <location>
        <begin position="121"/>
        <end position="142"/>
    </location>
</feature>
<sequence length="326" mass="34765">MMPKHATDVARARARRRVNVFLLIGVVLLASAAVWIYTSIAATHRMTAAEAVVVGFSHDGYDTGHYRTVYQFVTADGEVVKVTGHLASTSPGANRGDQARLYYDPAHPADGVIFAGFFERWFGVLILTIVGVVFAGIGMLFARDGPSASSGQAQAAEAERRAAAGSERRAEEMSIWAGLAVVVGLPLLLGGGALGGAAALYLHNQQQIRDYVHTTGQVVEMAERRRSGREAGSLYSAIVAFRTDTGRTVTFAQGSSSTGNTLNTGDTVRVLYDPRNPDHAVVRSFGEQWGAILILCAIGVPFVAVALGFGGYAALDALRDLMRHRK</sequence>
<evidence type="ECO:0000259" key="2">
    <source>
        <dbReference type="Pfam" id="PF12158"/>
    </source>
</evidence>
<feature type="domain" description="DUF3592" evidence="2">
    <location>
        <begin position="52"/>
        <end position="116"/>
    </location>
</feature>
<feature type="transmembrane region" description="Helical" evidence="1">
    <location>
        <begin position="289"/>
        <end position="315"/>
    </location>
</feature>
<feature type="transmembrane region" description="Helical" evidence="1">
    <location>
        <begin position="20"/>
        <end position="38"/>
    </location>
</feature>